<dbReference type="InterPro" id="IPR036864">
    <property type="entry name" value="Zn2-C6_fun-type_DNA-bd_sf"/>
</dbReference>
<organism evidence="5 6">
    <name type="scientific">Polychaeton citri CBS 116435</name>
    <dbReference type="NCBI Taxonomy" id="1314669"/>
    <lineage>
        <taxon>Eukaryota</taxon>
        <taxon>Fungi</taxon>
        <taxon>Dikarya</taxon>
        <taxon>Ascomycota</taxon>
        <taxon>Pezizomycotina</taxon>
        <taxon>Dothideomycetes</taxon>
        <taxon>Dothideomycetidae</taxon>
        <taxon>Capnodiales</taxon>
        <taxon>Capnodiaceae</taxon>
        <taxon>Polychaeton</taxon>
    </lineage>
</organism>
<evidence type="ECO:0000259" key="4">
    <source>
        <dbReference type="PROSITE" id="PS50048"/>
    </source>
</evidence>
<dbReference type="GO" id="GO:0005634">
    <property type="term" value="C:nucleus"/>
    <property type="evidence" value="ECO:0007669"/>
    <property type="project" value="UniProtKB-SubCell"/>
</dbReference>
<dbReference type="EMBL" id="MU003896">
    <property type="protein sequence ID" value="KAF2716098.1"/>
    <property type="molecule type" value="Genomic_DNA"/>
</dbReference>
<name>A0A9P4UJV5_9PEZI</name>
<accession>A0A9P4UJV5</accession>
<proteinExistence type="predicted"/>
<dbReference type="Gene3D" id="4.10.240.10">
    <property type="entry name" value="Zn(2)-C6 fungal-type DNA-binding domain"/>
    <property type="match status" value="1"/>
</dbReference>
<dbReference type="InterPro" id="IPR007219">
    <property type="entry name" value="XnlR_reg_dom"/>
</dbReference>
<dbReference type="Proteomes" id="UP000799441">
    <property type="component" value="Unassembled WGS sequence"/>
</dbReference>
<dbReference type="CDD" id="cd00067">
    <property type="entry name" value="GAL4"/>
    <property type="match status" value="1"/>
</dbReference>
<evidence type="ECO:0000256" key="2">
    <source>
        <dbReference type="ARBA" id="ARBA00022723"/>
    </source>
</evidence>
<dbReference type="PROSITE" id="PS00463">
    <property type="entry name" value="ZN2_CY6_FUNGAL_1"/>
    <property type="match status" value="1"/>
</dbReference>
<dbReference type="GO" id="GO:0006351">
    <property type="term" value="P:DNA-templated transcription"/>
    <property type="evidence" value="ECO:0007669"/>
    <property type="project" value="InterPro"/>
</dbReference>
<keyword evidence="6" id="KW-1185">Reference proteome</keyword>
<dbReference type="GO" id="GO:0000981">
    <property type="term" value="F:DNA-binding transcription factor activity, RNA polymerase II-specific"/>
    <property type="evidence" value="ECO:0007669"/>
    <property type="project" value="InterPro"/>
</dbReference>
<protein>
    <recommendedName>
        <fullName evidence="4">Zn(2)-C6 fungal-type domain-containing protein</fullName>
    </recommendedName>
</protein>
<dbReference type="PROSITE" id="PS50048">
    <property type="entry name" value="ZN2_CY6_FUNGAL_2"/>
    <property type="match status" value="1"/>
</dbReference>
<evidence type="ECO:0000313" key="5">
    <source>
        <dbReference type="EMBL" id="KAF2716098.1"/>
    </source>
</evidence>
<dbReference type="SUPFAM" id="SSF57701">
    <property type="entry name" value="Zn2/Cys6 DNA-binding domain"/>
    <property type="match status" value="1"/>
</dbReference>
<comment type="caution">
    <text evidence="5">The sequence shown here is derived from an EMBL/GenBank/DDBJ whole genome shotgun (WGS) entry which is preliminary data.</text>
</comment>
<dbReference type="OrthoDB" id="4934715at2759"/>
<dbReference type="PANTHER" id="PTHR31001:SF49">
    <property type="entry name" value="ZN(II)2CYS6 TRANSCRIPTION FACTOR (EUROFUNG)"/>
    <property type="match status" value="1"/>
</dbReference>
<dbReference type="Pfam" id="PF00172">
    <property type="entry name" value="Zn_clus"/>
    <property type="match status" value="1"/>
</dbReference>
<dbReference type="PANTHER" id="PTHR31001">
    <property type="entry name" value="UNCHARACTERIZED TRANSCRIPTIONAL REGULATORY PROTEIN"/>
    <property type="match status" value="1"/>
</dbReference>
<sequence>MADASVRRSFRRVQLACTPCHRAKLKCNREVVCDQCSKRSRVSQCVYTEQGLRFNTARQNAASMRAKLDRLEKLFVHLKGDSNSKVQLPDFFGQAHHDEGGAPCSSPCLKVTSFSRPAGNTYHISPSHWESIMDDIADVKAYFEMEDCLESLDSYESFEPGGSASGIQPYFNVSVIPTKEDLLLLLPSKLDTDRLVGSWYNGIDPLRLIVHAPSFQIDYQLFWQDPASVDMQWLAMLFAIITAGAEISGQIRDDAATLVMADRLRITTVHAINMADCTTIKKWLLETLLIHARAYQIRNQETDVHVCSLLGFCTRLAIMAGFHLDPSRHSAISAHTCEMRRRIWACVCEQDVIGSYQRGAFSAIFRTKSDNVPPANLLDTDFSREAVPAPRSKEDYTPALHQAHCSGLIDVFGDIVHASENLGTPIQADTDALYCRLLQARASWPKVLCLTPFDQAFMDSNELILNRFNLKFLFLKAVCVLYRDYLGTPGIEQERCLAAAEELVRNQMSMLEHTQPGSKLASSTVFIKHHIHDFNLATMLLCLDMATVRTPADEPDPSDRRVCLRPVIIQACNLWLQTGVSSRRARHALNAVLKFVHQKQHDSPSDIGISSLIVEVDQVSADSLQPDSLYSPTISFFMNSLV</sequence>
<keyword evidence="2" id="KW-0479">Metal-binding</keyword>
<dbReference type="CDD" id="cd12148">
    <property type="entry name" value="fungal_TF_MHR"/>
    <property type="match status" value="1"/>
</dbReference>
<dbReference type="GO" id="GO:0003677">
    <property type="term" value="F:DNA binding"/>
    <property type="evidence" value="ECO:0007669"/>
    <property type="project" value="InterPro"/>
</dbReference>
<dbReference type="InterPro" id="IPR001138">
    <property type="entry name" value="Zn2Cys6_DnaBD"/>
</dbReference>
<dbReference type="Pfam" id="PF04082">
    <property type="entry name" value="Fungal_trans"/>
    <property type="match status" value="1"/>
</dbReference>
<evidence type="ECO:0000256" key="3">
    <source>
        <dbReference type="ARBA" id="ARBA00023242"/>
    </source>
</evidence>
<dbReference type="AlphaFoldDB" id="A0A9P4UJV5"/>
<dbReference type="InterPro" id="IPR050613">
    <property type="entry name" value="Sec_Metabolite_Reg"/>
</dbReference>
<dbReference type="SMART" id="SM00066">
    <property type="entry name" value="GAL4"/>
    <property type="match status" value="1"/>
</dbReference>
<comment type="subcellular location">
    <subcellularLocation>
        <location evidence="1">Nucleus</location>
    </subcellularLocation>
</comment>
<evidence type="ECO:0000256" key="1">
    <source>
        <dbReference type="ARBA" id="ARBA00004123"/>
    </source>
</evidence>
<dbReference type="GO" id="GO:0008270">
    <property type="term" value="F:zinc ion binding"/>
    <property type="evidence" value="ECO:0007669"/>
    <property type="project" value="InterPro"/>
</dbReference>
<gene>
    <name evidence="5" type="ORF">K431DRAFT_279648</name>
</gene>
<reference evidence="5" key="1">
    <citation type="journal article" date="2020" name="Stud. Mycol.">
        <title>101 Dothideomycetes genomes: a test case for predicting lifestyles and emergence of pathogens.</title>
        <authorList>
            <person name="Haridas S."/>
            <person name="Albert R."/>
            <person name="Binder M."/>
            <person name="Bloem J."/>
            <person name="Labutti K."/>
            <person name="Salamov A."/>
            <person name="Andreopoulos B."/>
            <person name="Baker S."/>
            <person name="Barry K."/>
            <person name="Bills G."/>
            <person name="Bluhm B."/>
            <person name="Cannon C."/>
            <person name="Castanera R."/>
            <person name="Culley D."/>
            <person name="Daum C."/>
            <person name="Ezra D."/>
            <person name="Gonzalez J."/>
            <person name="Henrissat B."/>
            <person name="Kuo A."/>
            <person name="Liang C."/>
            <person name="Lipzen A."/>
            <person name="Lutzoni F."/>
            <person name="Magnuson J."/>
            <person name="Mondo S."/>
            <person name="Nolan M."/>
            <person name="Ohm R."/>
            <person name="Pangilinan J."/>
            <person name="Park H.-J."/>
            <person name="Ramirez L."/>
            <person name="Alfaro M."/>
            <person name="Sun H."/>
            <person name="Tritt A."/>
            <person name="Yoshinaga Y."/>
            <person name="Zwiers L.-H."/>
            <person name="Turgeon B."/>
            <person name="Goodwin S."/>
            <person name="Spatafora J."/>
            <person name="Crous P."/>
            <person name="Grigoriev I."/>
        </authorList>
    </citation>
    <scope>NUCLEOTIDE SEQUENCE</scope>
    <source>
        <strain evidence="5">CBS 116435</strain>
    </source>
</reference>
<keyword evidence="3" id="KW-0539">Nucleus</keyword>
<evidence type="ECO:0000313" key="6">
    <source>
        <dbReference type="Proteomes" id="UP000799441"/>
    </source>
</evidence>
<feature type="domain" description="Zn(2)-C6 fungal-type" evidence="4">
    <location>
        <begin position="16"/>
        <end position="47"/>
    </location>
</feature>